<comment type="caution">
    <text evidence="2">The sequence shown here is derived from an EMBL/GenBank/DDBJ whole genome shotgun (WGS) entry which is preliminary data.</text>
</comment>
<dbReference type="EMBL" id="JADOER010000004">
    <property type="protein sequence ID" value="MBT9311753.1"/>
    <property type="molecule type" value="Genomic_DNA"/>
</dbReference>
<keyword evidence="3" id="KW-1185">Reference proteome</keyword>
<proteinExistence type="predicted"/>
<gene>
    <name evidence="2" type="ORF">IXB28_06010</name>
</gene>
<name>A0ABS5Y1Q4_9CYAN</name>
<dbReference type="Proteomes" id="UP001196661">
    <property type="component" value="Unassembled WGS sequence"/>
</dbReference>
<reference evidence="2 3" key="1">
    <citation type="journal article" date="2021" name="Mar. Drugs">
        <title>Genome Reduction and Secondary Metabolism of the Marine Sponge-Associated Cyanobacterium Leptothoe.</title>
        <authorList>
            <person name="Konstantinou D."/>
            <person name="Popin R.V."/>
            <person name="Fewer D.P."/>
            <person name="Sivonen K."/>
            <person name="Gkelis S."/>
        </authorList>
    </citation>
    <scope>NUCLEOTIDE SEQUENCE [LARGE SCALE GENOMIC DNA]</scope>
    <source>
        <strain evidence="2 3">TAU-MAC 1615</strain>
    </source>
</reference>
<evidence type="ECO:0000313" key="2">
    <source>
        <dbReference type="EMBL" id="MBT9311753.1"/>
    </source>
</evidence>
<evidence type="ECO:0000313" key="3">
    <source>
        <dbReference type="Proteomes" id="UP001196661"/>
    </source>
</evidence>
<keyword evidence="1" id="KW-0472">Membrane</keyword>
<dbReference type="RefSeq" id="WP_215617622.1">
    <property type="nucleotide sequence ID" value="NZ_JADOER010000004.1"/>
</dbReference>
<organism evidence="2 3">
    <name type="scientific">Leptothoe kymatousa TAU-MAC 1615</name>
    <dbReference type="NCBI Taxonomy" id="2364775"/>
    <lineage>
        <taxon>Bacteria</taxon>
        <taxon>Bacillati</taxon>
        <taxon>Cyanobacteriota</taxon>
        <taxon>Cyanophyceae</taxon>
        <taxon>Nodosilineales</taxon>
        <taxon>Cymatolegaceae</taxon>
        <taxon>Leptothoe</taxon>
        <taxon>Leptothoe kymatousa</taxon>
    </lineage>
</organism>
<protein>
    <submittedName>
        <fullName evidence="2">Uncharacterized protein</fullName>
    </submittedName>
</protein>
<keyword evidence="1" id="KW-0812">Transmembrane</keyword>
<sequence>MTRVSDLAQIQEVELSQRILEMAKAGVYRESLFDAFSGVASKRQVRAAIATAKQFGLRSNPALRDTDLGTYYHIDPKHYDSFQTLLEAAISPISSDDVATRLRKLTEIVQTLVRISSGVALSLLMAGSLCVLNGKLILAATIWSAALAVSLVWMLQKLMVGSFLE</sequence>
<evidence type="ECO:0000256" key="1">
    <source>
        <dbReference type="SAM" id="Phobius"/>
    </source>
</evidence>
<feature type="transmembrane region" description="Helical" evidence="1">
    <location>
        <begin position="111"/>
        <end position="130"/>
    </location>
</feature>
<feature type="transmembrane region" description="Helical" evidence="1">
    <location>
        <begin position="136"/>
        <end position="155"/>
    </location>
</feature>
<keyword evidence="1" id="KW-1133">Transmembrane helix</keyword>
<accession>A0ABS5Y1Q4</accession>